<dbReference type="InterPro" id="IPR013538">
    <property type="entry name" value="ASHA1/2-like_C"/>
</dbReference>
<evidence type="ECO:0000259" key="2">
    <source>
        <dbReference type="Pfam" id="PF08327"/>
    </source>
</evidence>
<organism evidence="3 4">
    <name type="scientific">Streptomyces albiaxialis</name>
    <dbReference type="NCBI Taxonomy" id="329523"/>
    <lineage>
        <taxon>Bacteria</taxon>
        <taxon>Bacillati</taxon>
        <taxon>Actinomycetota</taxon>
        <taxon>Actinomycetes</taxon>
        <taxon>Kitasatosporales</taxon>
        <taxon>Streptomycetaceae</taxon>
        <taxon>Streptomyces</taxon>
    </lineage>
</organism>
<feature type="domain" description="Activator of Hsp90 ATPase homologue 1/2-like C-terminal" evidence="2">
    <location>
        <begin position="24"/>
        <end position="131"/>
    </location>
</feature>
<name>A0ABN2VVJ5_9ACTN</name>
<gene>
    <name evidence="3" type="ORF">GCM10009801_28240</name>
</gene>
<dbReference type="Gene3D" id="3.30.530.20">
    <property type="match status" value="1"/>
</dbReference>
<proteinExistence type="inferred from homology"/>
<evidence type="ECO:0000313" key="3">
    <source>
        <dbReference type="EMBL" id="GAA2074356.1"/>
    </source>
</evidence>
<dbReference type="RefSeq" id="WP_344527727.1">
    <property type="nucleotide sequence ID" value="NZ_BAAAPE010000007.1"/>
</dbReference>
<dbReference type="SUPFAM" id="SSF55961">
    <property type="entry name" value="Bet v1-like"/>
    <property type="match status" value="1"/>
</dbReference>
<keyword evidence="4" id="KW-1185">Reference proteome</keyword>
<accession>A0ABN2VVJ5</accession>
<dbReference type="CDD" id="cd07814">
    <property type="entry name" value="SRPBCC_CalC_Aha1-like"/>
    <property type="match status" value="1"/>
</dbReference>
<sequence length="143" mass="15469">MRARPTGLTKDAGWQIGVSRTLPHPPSAVWEFVSGPEGLALWLGPGAELTPERGAPYRTADGVEGEVRGYRPGDRIRVTYGPTTVQVAVSPAGDGTRAVLRLHQERMASREERERQRAHWRDVAARIAAALDGRADPGASARP</sequence>
<comment type="caution">
    <text evidence="3">The sequence shown here is derived from an EMBL/GenBank/DDBJ whole genome shotgun (WGS) entry which is preliminary data.</text>
</comment>
<dbReference type="EMBL" id="BAAAPE010000007">
    <property type="protein sequence ID" value="GAA2074356.1"/>
    <property type="molecule type" value="Genomic_DNA"/>
</dbReference>
<dbReference type="Proteomes" id="UP001500016">
    <property type="component" value="Unassembled WGS sequence"/>
</dbReference>
<dbReference type="Pfam" id="PF08327">
    <property type="entry name" value="AHSA1"/>
    <property type="match status" value="1"/>
</dbReference>
<evidence type="ECO:0000313" key="4">
    <source>
        <dbReference type="Proteomes" id="UP001500016"/>
    </source>
</evidence>
<evidence type="ECO:0000256" key="1">
    <source>
        <dbReference type="ARBA" id="ARBA00006817"/>
    </source>
</evidence>
<dbReference type="InterPro" id="IPR023393">
    <property type="entry name" value="START-like_dom_sf"/>
</dbReference>
<reference evidence="3 4" key="1">
    <citation type="journal article" date="2019" name="Int. J. Syst. Evol. Microbiol.">
        <title>The Global Catalogue of Microorganisms (GCM) 10K type strain sequencing project: providing services to taxonomists for standard genome sequencing and annotation.</title>
        <authorList>
            <consortium name="The Broad Institute Genomics Platform"/>
            <consortium name="The Broad Institute Genome Sequencing Center for Infectious Disease"/>
            <person name="Wu L."/>
            <person name="Ma J."/>
        </authorList>
    </citation>
    <scope>NUCLEOTIDE SEQUENCE [LARGE SCALE GENOMIC DNA]</scope>
    <source>
        <strain evidence="3 4">JCM 15478</strain>
    </source>
</reference>
<comment type="similarity">
    <text evidence="1">Belongs to the AHA1 family.</text>
</comment>
<protein>
    <submittedName>
        <fullName evidence="3">SRPBCC domain-containing protein</fullName>
    </submittedName>
</protein>